<reference evidence="1" key="1">
    <citation type="submission" date="2022-07" db="EMBL/GenBank/DDBJ databases">
        <title>Phylogenomic reconstructions and comparative analyses of Kickxellomycotina fungi.</title>
        <authorList>
            <person name="Reynolds N.K."/>
            <person name="Stajich J.E."/>
            <person name="Barry K."/>
            <person name="Grigoriev I.V."/>
            <person name="Crous P."/>
            <person name="Smith M.E."/>
        </authorList>
    </citation>
    <scope>NUCLEOTIDE SEQUENCE</scope>
    <source>
        <strain evidence="1">Benny 63K</strain>
    </source>
</reference>
<dbReference type="Proteomes" id="UP001150581">
    <property type="component" value="Unassembled WGS sequence"/>
</dbReference>
<evidence type="ECO:0000313" key="1">
    <source>
        <dbReference type="EMBL" id="KAJ1883354.1"/>
    </source>
</evidence>
<organism evidence="1 2">
    <name type="scientific">Kickxella alabastrina</name>
    <dbReference type="NCBI Taxonomy" id="61397"/>
    <lineage>
        <taxon>Eukaryota</taxon>
        <taxon>Fungi</taxon>
        <taxon>Fungi incertae sedis</taxon>
        <taxon>Zoopagomycota</taxon>
        <taxon>Kickxellomycotina</taxon>
        <taxon>Kickxellomycetes</taxon>
        <taxon>Kickxellales</taxon>
        <taxon>Kickxellaceae</taxon>
        <taxon>Kickxella</taxon>
    </lineage>
</organism>
<proteinExistence type="predicted"/>
<keyword evidence="2" id="KW-1185">Reference proteome</keyword>
<comment type="caution">
    <text evidence="1">The sequence shown here is derived from an EMBL/GenBank/DDBJ whole genome shotgun (WGS) entry which is preliminary data.</text>
</comment>
<gene>
    <name evidence="1" type="ORF">LPJ66_011039</name>
</gene>
<protein>
    <submittedName>
        <fullName evidence="1">Uncharacterized protein</fullName>
    </submittedName>
</protein>
<name>A0ACC1HZF3_9FUNG</name>
<sequence>MTLIKLITAEGALIEVEQDIIEQSGTIRNILTDIGLTDKPIPLPNVSGPILTKIIEYCMHHRHDTSRRRQPPSQPALDTESDCRESAIEEAIAKMDDFDHEFCRIDQGTLFDLLLAANFLDIQPLLDLTGYTVANMMKGKTVQEIRDTFHVRSDFTPEEEEQVMKENAWCEN</sequence>
<dbReference type="EMBL" id="JANBPG010003151">
    <property type="protein sequence ID" value="KAJ1883354.1"/>
    <property type="molecule type" value="Genomic_DNA"/>
</dbReference>
<accession>A0ACC1HZF3</accession>
<evidence type="ECO:0000313" key="2">
    <source>
        <dbReference type="Proteomes" id="UP001150581"/>
    </source>
</evidence>